<accession>A0A0K8R525</accession>
<name>A0A0K8R525_IXORI</name>
<sequence length="100" mass="11830">MCPSFAPVLGMLHHSFLKRFFRLPFFFLSYLYYRAKRSPRGVGDLRISRTKCRVKLAARQCAWHFLRIVRRQMMLHKLSCSAYLDVVIVLQERYSACGLV</sequence>
<proteinExistence type="evidence at transcript level"/>
<dbReference type="AlphaFoldDB" id="A0A0K8R525"/>
<evidence type="ECO:0000313" key="1">
    <source>
        <dbReference type="EMBL" id="JAA66255.1"/>
    </source>
</evidence>
<protein>
    <submittedName>
        <fullName evidence="1">Uncharacterized protein</fullName>
    </submittedName>
</protein>
<dbReference type="EMBL" id="GADI01007553">
    <property type="protein sequence ID" value="JAA66255.1"/>
    <property type="molecule type" value="mRNA"/>
</dbReference>
<organism evidence="1">
    <name type="scientific">Ixodes ricinus</name>
    <name type="common">Common tick</name>
    <name type="synonym">Acarus ricinus</name>
    <dbReference type="NCBI Taxonomy" id="34613"/>
    <lineage>
        <taxon>Eukaryota</taxon>
        <taxon>Metazoa</taxon>
        <taxon>Ecdysozoa</taxon>
        <taxon>Arthropoda</taxon>
        <taxon>Chelicerata</taxon>
        <taxon>Arachnida</taxon>
        <taxon>Acari</taxon>
        <taxon>Parasitiformes</taxon>
        <taxon>Ixodida</taxon>
        <taxon>Ixodoidea</taxon>
        <taxon>Ixodidae</taxon>
        <taxon>Ixodinae</taxon>
        <taxon>Ixodes</taxon>
    </lineage>
</organism>
<reference evidence="1" key="1">
    <citation type="submission" date="2012-12" db="EMBL/GenBank/DDBJ databases">
        <title>Identification and characterization of a phenylalanine ammonia-lyase gene family in Isatis indigotica Fort.</title>
        <authorList>
            <person name="Liu Q."/>
            <person name="Chen J."/>
            <person name="Zhou X."/>
            <person name="Di P."/>
            <person name="Xiao Y."/>
            <person name="Xuan H."/>
            <person name="Zhang L."/>
            <person name="Chen W."/>
        </authorList>
    </citation>
    <scope>NUCLEOTIDE SEQUENCE</scope>
    <source>
        <tissue evidence="1">Salivary gland</tissue>
    </source>
</reference>